<comment type="caution">
    <text evidence="4">The sequence shown here is derived from an EMBL/GenBank/DDBJ whole genome shotgun (WGS) entry which is preliminary data.</text>
</comment>
<evidence type="ECO:0008006" key="6">
    <source>
        <dbReference type="Google" id="ProtNLM"/>
    </source>
</evidence>
<gene>
    <name evidence="4" type="ORF">GCM10025791_32630</name>
</gene>
<accession>A0AAV3U5R1</accession>
<feature type="compositionally biased region" description="Basic and acidic residues" evidence="2">
    <location>
        <begin position="41"/>
        <end position="53"/>
    </location>
</feature>
<sequence length="372" mass="41207">MSQDIAIAIIINLGLILIFSWAFFWVMLTMKNKEAEKINKAVKKASDDGDKKPSSTASNKEPSKENNTKSPPEEDEFLTKLRQQKQQQLKRVNDVNSRLQSQNSSDKDMVQLAEDISELELQLHQSLNDINQQAAEFGSAGGSKDQFTADEDTPASRADLLKLKNKLSNARSEAHGLKGEVEKLSKQNNQLQRYRTEHQEMSNKVADYIEQNRKSVKIISALKHKLDAAQLAADEARAALEAANGDADDDALQAALLKAEQERQALEDQYNELLGQLEGAEKISEELERSQKECAQLEEAYLALVAELEQESQIEFAVEGEDAEFGNDDFGKPSKTNSATAASAAMNISTEALDEIADYNENWLADATKKAG</sequence>
<proteinExistence type="predicted"/>
<evidence type="ECO:0000313" key="5">
    <source>
        <dbReference type="Proteomes" id="UP001409585"/>
    </source>
</evidence>
<reference evidence="5" key="1">
    <citation type="journal article" date="2019" name="Int. J. Syst. Evol. Microbiol.">
        <title>The Global Catalogue of Microorganisms (GCM) 10K type strain sequencing project: providing services to taxonomists for standard genome sequencing and annotation.</title>
        <authorList>
            <consortium name="The Broad Institute Genomics Platform"/>
            <consortium name="The Broad Institute Genome Sequencing Center for Infectious Disease"/>
            <person name="Wu L."/>
            <person name="Ma J."/>
        </authorList>
    </citation>
    <scope>NUCLEOTIDE SEQUENCE [LARGE SCALE GENOMIC DNA]</scope>
    <source>
        <strain evidence="5">JCM 19134</strain>
    </source>
</reference>
<dbReference type="RefSeq" id="WP_345424713.1">
    <property type="nucleotide sequence ID" value="NZ_AP031496.1"/>
</dbReference>
<organism evidence="4 5">
    <name type="scientific">Halioxenophilus aromaticivorans</name>
    <dbReference type="NCBI Taxonomy" id="1306992"/>
    <lineage>
        <taxon>Bacteria</taxon>
        <taxon>Pseudomonadati</taxon>
        <taxon>Pseudomonadota</taxon>
        <taxon>Gammaproteobacteria</taxon>
        <taxon>Alteromonadales</taxon>
        <taxon>Alteromonadaceae</taxon>
        <taxon>Halioxenophilus</taxon>
    </lineage>
</organism>
<feature type="compositionally biased region" description="Polar residues" evidence="2">
    <location>
        <begin position="94"/>
        <end position="104"/>
    </location>
</feature>
<feature type="transmembrane region" description="Helical" evidence="3">
    <location>
        <begin position="6"/>
        <end position="28"/>
    </location>
</feature>
<evidence type="ECO:0000256" key="1">
    <source>
        <dbReference type="SAM" id="Coils"/>
    </source>
</evidence>
<dbReference type="Proteomes" id="UP001409585">
    <property type="component" value="Unassembled WGS sequence"/>
</dbReference>
<evidence type="ECO:0000313" key="4">
    <source>
        <dbReference type="EMBL" id="GAA4949837.1"/>
    </source>
</evidence>
<keyword evidence="1" id="KW-0175">Coiled coil</keyword>
<keyword evidence="3" id="KW-1133">Transmembrane helix</keyword>
<feature type="region of interest" description="Disordered" evidence="2">
    <location>
        <begin position="41"/>
        <end position="109"/>
    </location>
</feature>
<evidence type="ECO:0000256" key="3">
    <source>
        <dbReference type="SAM" id="Phobius"/>
    </source>
</evidence>
<dbReference type="EMBL" id="BAABLX010000028">
    <property type="protein sequence ID" value="GAA4949837.1"/>
    <property type="molecule type" value="Genomic_DNA"/>
</dbReference>
<name>A0AAV3U5R1_9ALTE</name>
<evidence type="ECO:0000256" key="2">
    <source>
        <dbReference type="SAM" id="MobiDB-lite"/>
    </source>
</evidence>
<keyword evidence="5" id="KW-1185">Reference proteome</keyword>
<feature type="coiled-coil region" evidence="1">
    <location>
        <begin position="160"/>
        <end position="307"/>
    </location>
</feature>
<keyword evidence="3" id="KW-0472">Membrane</keyword>
<keyword evidence="3" id="KW-0812">Transmembrane</keyword>
<dbReference type="AlphaFoldDB" id="A0AAV3U5R1"/>
<feature type="compositionally biased region" description="Low complexity" evidence="2">
    <location>
        <begin position="80"/>
        <end position="90"/>
    </location>
</feature>
<protein>
    <recommendedName>
        <fullName evidence="6">Chromosome segregation ATPase</fullName>
    </recommendedName>
</protein>